<dbReference type="EMBL" id="CCMZ01000021">
    <property type="protein sequence ID" value="CDX18721.1"/>
    <property type="molecule type" value="Genomic_DNA"/>
</dbReference>
<evidence type="ECO:0000313" key="3">
    <source>
        <dbReference type="Proteomes" id="UP000045285"/>
    </source>
</evidence>
<dbReference type="AlphaFoldDB" id="A0A090FIA9"/>
<reference evidence="3" key="4">
    <citation type="submission" date="2014-08" db="EMBL/GenBank/DDBJ databases">
        <authorList>
            <person name="Moulin L."/>
        </authorList>
    </citation>
    <scope>NUCLEOTIDE SEQUENCE [LARGE SCALE GENOMIC DNA]</scope>
</reference>
<dbReference type="EMBL" id="CCND01000011">
    <property type="protein sequence ID" value="CDX55076.1"/>
    <property type="molecule type" value="Genomic_DNA"/>
</dbReference>
<reference evidence="1" key="2">
    <citation type="submission" date="2014-08" db="EMBL/GenBank/DDBJ databases">
        <authorList>
            <person name="Moulin Lionel"/>
        </authorList>
    </citation>
    <scope>NUCLEOTIDE SEQUENCE [LARGE SCALE GENOMIC DNA]</scope>
</reference>
<reference evidence="2" key="1">
    <citation type="submission" date="2014-08" db="EMBL/GenBank/DDBJ databases">
        <title>DNA barcoding of Bradysia (Diptera: Sciaridae) for detection of the immature stages on agricultural crops.</title>
        <authorList>
            <person name="Shin S."/>
            <person name="Jung S."/>
            <person name="Heller K."/>
            <person name="Menzel F."/>
            <person name="Hong T.-K."/>
            <person name="Lee H."/>
            <person name="Lee S."/>
        </authorList>
    </citation>
    <scope>NUCLEOTIDE SEQUENCE</scope>
</reference>
<proteinExistence type="predicted"/>
<reference evidence="4" key="3">
    <citation type="submission" date="2014-08" db="EMBL/GenBank/DDBJ databases">
        <authorList>
            <person name="Edwards T."/>
        </authorList>
    </citation>
    <scope>NUCLEOTIDE SEQUENCE [LARGE SCALE GENOMIC DNA]</scope>
</reference>
<evidence type="ECO:0000313" key="2">
    <source>
        <dbReference type="EMBL" id="CDX55076.1"/>
    </source>
</evidence>
<accession>A0A090FIA9</accession>
<evidence type="ECO:0000313" key="4">
    <source>
        <dbReference type="Proteomes" id="UP000182888"/>
    </source>
</evidence>
<dbReference type="Proteomes" id="UP000045285">
    <property type="component" value="Unassembled WGS sequence"/>
</dbReference>
<organism evidence="1 3">
    <name type="scientific">Mesorhizobium plurifarium</name>
    <dbReference type="NCBI Taxonomy" id="69974"/>
    <lineage>
        <taxon>Bacteria</taxon>
        <taxon>Pseudomonadati</taxon>
        <taxon>Pseudomonadota</taxon>
        <taxon>Alphaproteobacteria</taxon>
        <taxon>Hyphomicrobiales</taxon>
        <taxon>Phyllobacteriaceae</taxon>
        <taxon>Mesorhizobium</taxon>
    </lineage>
</organism>
<name>A0A090FIA9_MESPL</name>
<gene>
    <name evidence="2" type="ORF">MPL1032_190400</name>
    <name evidence="1" type="ORF">MPL3356_280116</name>
</gene>
<sequence length="74" mass="8442">MALYRRARRADTAPGVALLRRSSHLEHDPEPSSAEQKWEPVFAALTFGSDKIMLKMSEIAFQTKDLHGRSVQFR</sequence>
<dbReference type="Proteomes" id="UP000182888">
    <property type="component" value="Unassembled WGS sequence"/>
</dbReference>
<evidence type="ECO:0000313" key="1">
    <source>
        <dbReference type="EMBL" id="CDX18721.1"/>
    </source>
</evidence>
<protein>
    <submittedName>
        <fullName evidence="1">Uncharacterized protein</fullName>
    </submittedName>
</protein>
<keyword evidence="3" id="KW-1185">Reference proteome</keyword>